<dbReference type="GO" id="GO:0005524">
    <property type="term" value="F:ATP binding"/>
    <property type="evidence" value="ECO:0007669"/>
    <property type="project" value="UniProtKB-KW"/>
</dbReference>
<dbReference type="Gene3D" id="3.40.50.300">
    <property type="entry name" value="P-loop containing nucleotide triphosphate hydrolases"/>
    <property type="match status" value="1"/>
</dbReference>
<comment type="catalytic activity">
    <reaction evidence="11">
        <text>DNA(n) + a 2'-deoxyribonucleoside 5'-triphosphate = DNA(n+1) + diphosphate</text>
        <dbReference type="Rhea" id="RHEA:22508"/>
        <dbReference type="Rhea" id="RHEA-COMP:17339"/>
        <dbReference type="Rhea" id="RHEA-COMP:17340"/>
        <dbReference type="ChEBI" id="CHEBI:33019"/>
        <dbReference type="ChEBI" id="CHEBI:61560"/>
        <dbReference type="ChEBI" id="CHEBI:173112"/>
        <dbReference type="EC" id="2.7.7.7"/>
    </reaction>
</comment>
<dbReference type="GO" id="GO:0003887">
    <property type="term" value="F:DNA-directed DNA polymerase activity"/>
    <property type="evidence" value="ECO:0007669"/>
    <property type="project" value="UniProtKB-KW"/>
</dbReference>
<evidence type="ECO:0000256" key="2">
    <source>
        <dbReference type="ARBA" id="ARBA00012417"/>
    </source>
</evidence>
<protein>
    <recommendedName>
        <fullName evidence="2">DNA-directed DNA polymerase</fullName>
        <ecNumber evidence="2">2.7.7.7</ecNumber>
    </recommendedName>
</protein>
<comment type="similarity">
    <text evidence="1">Belongs to the DnaX/STICHEL family.</text>
</comment>
<reference evidence="14 15" key="1">
    <citation type="submission" date="2016-10" db="EMBL/GenBank/DDBJ databases">
        <authorList>
            <person name="de Groot N.N."/>
        </authorList>
    </citation>
    <scope>NUCLEOTIDE SEQUENCE [LARGE SCALE GENOMIC DNA]</scope>
    <source>
        <strain evidence="14 15">SLAS-1</strain>
    </source>
</reference>
<keyword evidence="4" id="KW-0548">Nucleotidyltransferase</keyword>
<dbReference type="InterPro" id="IPR045085">
    <property type="entry name" value="HLD_clamp_pol_III_gamma_tau"/>
</dbReference>
<dbReference type="Pfam" id="PF22608">
    <property type="entry name" value="DNAX_ATPase_lid"/>
    <property type="match status" value="1"/>
</dbReference>
<evidence type="ECO:0000313" key="14">
    <source>
        <dbReference type="EMBL" id="SDM16418.1"/>
    </source>
</evidence>
<dbReference type="PANTHER" id="PTHR11669:SF0">
    <property type="entry name" value="PROTEIN STICHEL-LIKE 2"/>
    <property type="match status" value="1"/>
</dbReference>
<evidence type="ECO:0000313" key="15">
    <source>
        <dbReference type="Proteomes" id="UP000199476"/>
    </source>
</evidence>
<feature type="region of interest" description="Disordered" evidence="12">
    <location>
        <begin position="540"/>
        <end position="567"/>
    </location>
</feature>
<evidence type="ECO:0000256" key="4">
    <source>
        <dbReference type="ARBA" id="ARBA00022695"/>
    </source>
</evidence>
<dbReference type="Pfam" id="PF20964">
    <property type="entry name" value="DnaX_C"/>
    <property type="match status" value="1"/>
</dbReference>
<dbReference type="Pfam" id="PF12169">
    <property type="entry name" value="DNA_pol3_gamma3"/>
    <property type="match status" value="1"/>
</dbReference>
<evidence type="ECO:0000256" key="9">
    <source>
        <dbReference type="ARBA" id="ARBA00022840"/>
    </source>
</evidence>
<keyword evidence="7" id="KW-0547">Nucleotide-binding</keyword>
<proteinExistence type="inferred from homology"/>
<dbReference type="InterPro" id="IPR012763">
    <property type="entry name" value="DNA_pol_III_sug/sutau_N"/>
</dbReference>
<evidence type="ECO:0000256" key="5">
    <source>
        <dbReference type="ARBA" id="ARBA00022705"/>
    </source>
</evidence>
<evidence type="ECO:0000256" key="1">
    <source>
        <dbReference type="ARBA" id="ARBA00006360"/>
    </source>
</evidence>
<feature type="compositionally biased region" description="Acidic residues" evidence="12">
    <location>
        <begin position="609"/>
        <end position="620"/>
    </location>
</feature>
<dbReference type="InterPro" id="IPR050238">
    <property type="entry name" value="DNA_Rep/Repair_Clamp_Loader"/>
</dbReference>
<dbReference type="PRINTS" id="PR00300">
    <property type="entry name" value="CLPPROTEASEA"/>
</dbReference>
<evidence type="ECO:0000256" key="3">
    <source>
        <dbReference type="ARBA" id="ARBA00022679"/>
    </source>
</evidence>
<dbReference type="AlphaFoldDB" id="A0A1G9QZG8"/>
<dbReference type="SUPFAM" id="SSF52540">
    <property type="entry name" value="P-loop containing nucleoside triphosphate hydrolases"/>
    <property type="match status" value="1"/>
</dbReference>
<feature type="compositionally biased region" description="Basic and acidic residues" evidence="12">
    <location>
        <begin position="408"/>
        <end position="456"/>
    </location>
</feature>
<dbReference type="InterPro" id="IPR001270">
    <property type="entry name" value="ClpA/B"/>
</dbReference>
<evidence type="ECO:0000256" key="8">
    <source>
        <dbReference type="ARBA" id="ARBA00022833"/>
    </source>
</evidence>
<dbReference type="GO" id="GO:0046872">
    <property type="term" value="F:metal ion binding"/>
    <property type="evidence" value="ECO:0007669"/>
    <property type="project" value="UniProtKB-KW"/>
</dbReference>
<dbReference type="InterPro" id="IPR022754">
    <property type="entry name" value="DNA_pol_III_gamma-3"/>
</dbReference>
<dbReference type="Gene3D" id="1.20.272.10">
    <property type="match status" value="1"/>
</dbReference>
<keyword evidence="8" id="KW-0862">Zinc</keyword>
<keyword evidence="3" id="KW-0808">Transferase</keyword>
<evidence type="ECO:0000256" key="12">
    <source>
        <dbReference type="SAM" id="MobiDB-lite"/>
    </source>
</evidence>
<dbReference type="EC" id="2.7.7.7" evidence="2"/>
<feature type="domain" description="AAA+ ATPase" evidence="13">
    <location>
        <begin position="37"/>
        <end position="179"/>
    </location>
</feature>
<dbReference type="Gene3D" id="1.10.8.60">
    <property type="match status" value="1"/>
</dbReference>
<dbReference type="OrthoDB" id="9810148at2"/>
<evidence type="ECO:0000259" key="13">
    <source>
        <dbReference type="SMART" id="SM00382"/>
    </source>
</evidence>
<gene>
    <name evidence="14" type="ORF">SAMN04488692_11921</name>
</gene>
<dbReference type="EMBL" id="FNGO01000019">
    <property type="protein sequence ID" value="SDM16418.1"/>
    <property type="molecule type" value="Genomic_DNA"/>
</dbReference>
<dbReference type="CDD" id="cd00009">
    <property type="entry name" value="AAA"/>
    <property type="match status" value="1"/>
</dbReference>
<evidence type="ECO:0000256" key="6">
    <source>
        <dbReference type="ARBA" id="ARBA00022723"/>
    </source>
</evidence>
<organism evidence="14 15">
    <name type="scientific">Halarsenatibacter silvermanii</name>
    <dbReference type="NCBI Taxonomy" id="321763"/>
    <lineage>
        <taxon>Bacteria</taxon>
        <taxon>Bacillati</taxon>
        <taxon>Bacillota</taxon>
        <taxon>Clostridia</taxon>
        <taxon>Halanaerobiales</taxon>
        <taxon>Halarsenatibacteraceae</taxon>
        <taxon>Halarsenatibacter</taxon>
    </lineage>
</organism>
<dbReference type="NCBIfam" id="TIGR02397">
    <property type="entry name" value="dnaX_nterm"/>
    <property type="match status" value="1"/>
</dbReference>
<dbReference type="GO" id="GO:0009360">
    <property type="term" value="C:DNA polymerase III complex"/>
    <property type="evidence" value="ECO:0007669"/>
    <property type="project" value="InterPro"/>
</dbReference>
<dbReference type="FunFam" id="3.40.50.300:FF:000014">
    <property type="entry name" value="DNA polymerase III subunit gamma/tau"/>
    <property type="match status" value="1"/>
</dbReference>
<dbReference type="InterPro" id="IPR027417">
    <property type="entry name" value="P-loop_NTPase"/>
</dbReference>
<dbReference type="InterPro" id="IPR003593">
    <property type="entry name" value="AAA+_ATPase"/>
</dbReference>
<dbReference type="CDD" id="cd18137">
    <property type="entry name" value="HLD_clamp_pol_III_gamma_tau"/>
    <property type="match status" value="1"/>
</dbReference>
<dbReference type="PANTHER" id="PTHR11669">
    <property type="entry name" value="REPLICATION FACTOR C / DNA POLYMERASE III GAMMA-TAU SUBUNIT"/>
    <property type="match status" value="1"/>
</dbReference>
<feature type="compositionally biased region" description="Basic and acidic residues" evidence="12">
    <location>
        <begin position="392"/>
        <end position="401"/>
    </location>
</feature>
<keyword evidence="5" id="KW-0235">DNA replication</keyword>
<dbReference type="InterPro" id="IPR048448">
    <property type="entry name" value="DnaX-like_C"/>
</dbReference>
<dbReference type="Pfam" id="PF13177">
    <property type="entry name" value="DNA_pol3_delta2"/>
    <property type="match status" value="1"/>
</dbReference>
<evidence type="ECO:0000256" key="10">
    <source>
        <dbReference type="ARBA" id="ARBA00022932"/>
    </source>
</evidence>
<dbReference type="Proteomes" id="UP000199476">
    <property type="component" value="Unassembled WGS sequence"/>
</dbReference>
<dbReference type="SUPFAM" id="SSF48019">
    <property type="entry name" value="post-AAA+ oligomerization domain-like"/>
    <property type="match status" value="1"/>
</dbReference>
<dbReference type="SMART" id="SM00382">
    <property type="entry name" value="AAA"/>
    <property type="match status" value="1"/>
</dbReference>
<sequence>MGFVSLYRKYRPVKFSDLVGQTGVVKTLKNSIRYDRIAHAYLFAGPRGTGKTSMAKVYARALNCRDDEEVEPCGVCDNCRRIESGQSMDVIEIDAASNRGIDEIRELREQVKYQPGEGGYRVYIIDEVHMLTDQAFNALLKTLEEPPDNIVFILATTEPHKVISTVLSRCQRFDFSLLTEPEIAKRLKYICSEENVEYETEALNMIAYSSNGGMRDAISILDQAISFSVGALTPEKIEDLLGKINISVLSELAASISQGSSSDSLDIIKDLQQRGRSVDRIVSDLLDYMRKIVLVLNDGYEIATSGISEARKTRLKEDSQLFSRSEAGKIMQELIELDSRLRYADRPDILLESSLIRLCENSAGIQETSSAAGIEKLQRRVDNLEKSLEKLTAGEKGEDQKVQISSRKKVENKKSYPESSETSKKETAEKSIEREKTEKKEARESPDSSAKEKISEVEPEGVDLPWQKILHEIRSHDIKTHAKLKESLPPRLEDGRLILEFPEEKEFHCNQARKEKQFISRVVNKNFDKGVEVIIRLQGESEFDGEDLDSSSANQSQEAEDSNQEPNLLKELQQRLGGEIITVSSQAVKKCQGGNNHGYEEDDAKSSADAEEDAAEAGGA</sequence>
<keyword evidence="10" id="KW-0239">DNA-directed DNA polymerase</keyword>
<keyword evidence="15" id="KW-1185">Reference proteome</keyword>
<dbReference type="GO" id="GO:0006261">
    <property type="term" value="P:DNA-templated DNA replication"/>
    <property type="evidence" value="ECO:0007669"/>
    <property type="project" value="TreeGrafter"/>
</dbReference>
<dbReference type="RefSeq" id="WP_089761167.1">
    <property type="nucleotide sequence ID" value="NZ_FNGO01000019.1"/>
</dbReference>
<dbReference type="NCBIfam" id="NF004046">
    <property type="entry name" value="PRK05563.1"/>
    <property type="match status" value="1"/>
</dbReference>
<accession>A0A1G9QZG8</accession>
<dbReference type="GO" id="GO:0003677">
    <property type="term" value="F:DNA binding"/>
    <property type="evidence" value="ECO:0007669"/>
    <property type="project" value="InterPro"/>
</dbReference>
<keyword evidence="6" id="KW-0479">Metal-binding</keyword>
<name>A0A1G9QZG8_9FIRM</name>
<feature type="region of interest" description="Disordered" evidence="12">
    <location>
        <begin position="392"/>
        <end position="458"/>
    </location>
</feature>
<evidence type="ECO:0000256" key="11">
    <source>
        <dbReference type="ARBA" id="ARBA00049244"/>
    </source>
</evidence>
<feature type="region of interest" description="Disordered" evidence="12">
    <location>
        <begin position="590"/>
        <end position="620"/>
    </location>
</feature>
<keyword evidence="9" id="KW-0067">ATP-binding</keyword>
<evidence type="ECO:0000256" key="7">
    <source>
        <dbReference type="ARBA" id="ARBA00022741"/>
    </source>
</evidence>
<dbReference type="STRING" id="321763.SAMN04488692_11921"/>
<dbReference type="InterPro" id="IPR008921">
    <property type="entry name" value="DNA_pol3_clamp-load_cplx_C"/>
</dbReference>
<dbReference type="FunFam" id="1.10.8.60:FF:000013">
    <property type="entry name" value="DNA polymerase III subunit gamma/tau"/>
    <property type="match status" value="1"/>
</dbReference>